<evidence type="ECO:0000256" key="4">
    <source>
        <dbReference type="ARBA" id="ARBA00022692"/>
    </source>
</evidence>
<dbReference type="RefSeq" id="WP_075152584.1">
    <property type="nucleotide sequence ID" value="NZ_CP018820.1"/>
</dbReference>
<feature type="domain" description="Major facilitator superfamily (MFS) profile" evidence="8">
    <location>
        <begin position="1"/>
        <end position="199"/>
    </location>
</feature>
<evidence type="ECO:0000313" key="9">
    <source>
        <dbReference type="EMBL" id="APR54124.1"/>
    </source>
</evidence>
<keyword evidence="4 7" id="KW-0812">Transmembrane</keyword>
<sequence length="441" mass="46706">MAAHPFAIRNYRVYWISRLASTLAGLSMVVVIGWQVYDLARETMGIKQAALQLGLVGLAQFLPLLVLTLFTGWVADRLDRRWIIRAAIGLEVFCALSLGWLTWSGTVTLPALFGVAALLGVARAFLAPAQQALAPNLVPAASLPTAIALSALAWQVGSIAGPAMGGYLYAAAPALPYAVSGGLFLISLTMMFLVTPVPRSQIARTGSPLRQMLDGLHYVRQNRLVLGAISLDMFAVLLGGATAMLPIYARDILMIGADGLGHLRAAPALGAVAVGLVLSWRPLKTNVGVKMLWSVIGFGAATVVFGWAGPLMRNWWGPSMIGSDFAPAVIVSLVALAALGAFDMISVYVRSSLIQLYTPDAMRGRVGSVSTLFVSSSNELGEARSGFLAAAIGPVVATVGGGFLAILVTAYWARIFPELRRARTFDPPVHLAEPIPEETKT</sequence>
<evidence type="ECO:0000256" key="6">
    <source>
        <dbReference type="ARBA" id="ARBA00023136"/>
    </source>
</evidence>
<name>A0A1L6JDY1_9SPHN</name>
<keyword evidence="5 7" id="KW-1133">Transmembrane helix</keyword>
<dbReference type="GO" id="GO:0022857">
    <property type="term" value="F:transmembrane transporter activity"/>
    <property type="evidence" value="ECO:0007669"/>
    <property type="project" value="InterPro"/>
</dbReference>
<dbReference type="Proteomes" id="UP000185161">
    <property type="component" value="Chromosome"/>
</dbReference>
<evidence type="ECO:0000256" key="2">
    <source>
        <dbReference type="ARBA" id="ARBA00022448"/>
    </source>
</evidence>
<keyword evidence="2" id="KW-0813">Transport</keyword>
<dbReference type="AlphaFoldDB" id="A0A1L6JDY1"/>
<evidence type="ECO:0000313" key="14">
    <source>
        <dbReference type="Proteomes" id="UP000287746"/>
    </source>
</evidence>
<dbReference type="EMBL" id="QQYZ01000005">
    <property type="protein sequence ID" value="RSY87471.1"/>
    <property type="molecule type" value="Genomic_DNA"/>
</dbReference>
<proteinExistence type="predicted"/>
<dbReference type="KEGG" id="skr:BRX40_18405"/>
<evidence type="ECO:0000256" key="1">
    <source>
        <dbReference type="ARBA" id="ARBA00004651"/>
    </source>
</evidence>
<gene>
    <name evidence="9" type="ORF">BRX40_18405</name>
    <name evidence="10" type="ORF">CA257_10405</name>
    <name evidence="11" type="ORF">DAH66_07505</name>
</gene>
<feature type="transmembrane region" description="Helical" evidence="7">
    <location>
        <begin position="107"/>
        <end position="126"/>
    </location>
</feature>
<keyword evidence="12" id="KW-1185">Reference proteome</keyword>
<evidence type="ECO:0000256" key="7">
    <source>
        <dbReference type="SAM" id="Phobius"/>
    </source>
</evidence>
<evidence type="ECO:0000256" key="3">
    <source>
        <dbReference type="ARBA" id="ARBA00022475"/>
    </source>
</evidence>
<evidence type="ECO:0000313" key="11">
    <source>
        <dbReference type="EMBL" id="RSY87471.1"/>
    </source>
</evidence>
<evidence type="ECO:0000313" key="13">
    <source>
        <dbReference type="Proteomes" id="UP000286681"/>
    </source>
</evidence>
<feature type="transmembrane region" description="Helical" evidence="7">
    <location>
        <begin position="261"/>
        <end position="280"/>
    </location>
</feature>
<feature type="transmembrane region" description="Helical" evidence="7">
    <location>
        <begin position="224"/>
        <end position="249"/>
    </location>
</feature>
<evidence type="ECO:0000256" key="5">
    <source>
        <dbReference type="ARBA" id="ARBA00022989"/>
    </source>
</evidence>
<reference evidence="13 14" key="3">
    <citation type="submission" date="2018-07" db="EMBL/GenBank/DDBJ databases">
        <title>Genomic and Epidemiologic Investigation of an Indolent Hospital Outbreak.</title>
        <authorList>
            <person name="Johnson R.C."/>
            <person name="Deming C."/>
            <person name="Conlan S."/>
            <person name="Zellmer C.J."/>
            <person name="Michelin A.V."/>
            <person name="Lee-Lin S."/>
            <person name="Thomas P.J."/>
            <person name="Park M."/>
            <person name="Weingarten R.A."/>
            <person name="Less J."/>
            <person name="Dekker J.P."/>
            <person name="Frank K.M."/>
            <person name="Musser K.A."/>
            <person name="Mcquiston J.R."/>
            <person name="Henderson D.K."/>
            <person name="Lau A.F."/>
            <person name="Palmore T.N."/>
            <person name="Segre J.A."/>
        </authorList>
    </citation>
    <scope>NUCLEOTIDE SEQUENCE [LARGE SCALE GENOMIC DNA]</scope>
    <source>
        <strain evidence="11 14">SK-CDC1_0717</strain>
        <strain evidence="10 13">SK-NIH.Env10_0317</strain>
    </source>
</reference>
<comment type="subcellular location">
    <subcellularLocation>
        <location evidence="1">Cell membrane</location>
        <topology evidence="1">Multi-pass membrane protein</topology>
    </subcellularLocation>
</comment>
<dbReference type="PANTHER" id="PTHR23513:SF9">
    <property type="entry name" value="ENTEROBACTIN EXPORTER ENTS"/>
    <property type="match status" value="1"/>
</dbReference>
<dbReference type="Gene3D" id="1.20.1250.20">
    <property type="entry name" value="MFS general substrate transporter like domains"/>
    <property type="match status" value="1"/>
</dbReference>
<feature type="transmembrane region" description="Helical" evidence="7">
    <location>
        <begin position="12"/>
        <end position="37"/>
    </location>
</feature>
<dbReference type="Proteomes" id="UP000287746">
    <property type="component" value="Unassembled WGS sequence"/>
</dbReference>
<feature type="transmembrane region" description="Helical" evidence="7">
    <location>
        <begin position="49"/>
        <end position="70"/>
    </location>
</feature>
<dbReference type="InterPro" id="IPR010290">
    <property type="entry name" value="TM_effector"/>
</dbReference>
<dbReference type="InterPro" id="IPR036259">
    <property type="entry name" value="MFS_trans_sf"/>
</dbReference>
<feature type="transmembrane region" description="Helical" evidence="7">
    <location>
        <begin position="133"/>
        <end position="154"/>
    </location>
</feature>
<feature type="transmembrane region" description="Helical" evidence="7">
    <location>
        <begin position="292"/>
        <end position="309"/>
    </location>
</feature>
<feature type="transmembrane region" description="Helical" evidence="7">
    <location>
        <begin position="387"/>
        <end position="413"/>
    </location>
</feature>
<reference evidence="12" key="2">
    <citation type="submission" date="2016-12" db="EMBL/GenBank/DDBJ databases">
        <title>Whole genome sequencing of Sphingomonas sp. ABOJV.</title>
        <authorList>
            <person name="Conlan S."/>
            <person name="Thomas P.J."/>
            <person name="Mullikin J."/>
            <person name="Palmore T.N."/>
            <person name="Frank K.M."/>
            <person name="Segre J.A."/>
        </authorList>
    </citation>
    <scope>NUCLEOTIDE SEQUENCE [LARGE SCALE GENOMIC DNA]</scope>
    <source>
        <strain evidence="12">ABOJV</strain>
    </source>
</reference>
<accession>A0A1L6JDY1</accession>
<dbReference type="GeneID" id="44134534"/>
<organism evidence="9 12">
    <name type="scientific">Sphingomonas koreensis</name>
    <dbReference type="NCBI Taxonomy" id="93064"/>
    <lineage>
        <taxon>Bacteria</taxon>
        <taxon>Pseudomonadati</taxon>
        <taxon>Pseudomonadota</taxon>
        <taxon>Alphaproteobacteria</taxon>
        <taxon>Sphingomonadales</taxon>
        <taxon>Sphingomonadaceae</taxon>
        <taxon>Sphingomonas</taxon>
    </lineage>
</organism>
<dbReference type="CDD" id="cd06173">
    <property type="entry name" value="MFS_MefA_like"/>
    <property type="match status" value="1"/>
</dbReference>
<feature type="transmembrane region" description="Helical" evidence="7">
    <location>
        <begin position="329"/>
        <end position="349"/>
    </location>
</feature>
<evidence type="ECO:0000259" key="8">
    <source>
        <dbReference type="PROSITE" id="PS50850"/>
    </source>
</evidence>
<dbReference type="STRING" id="93064.BRX40_18405"/>
<dbReference type="OrthoDB" id="7283966at2"/>
<dbReference type="Proteomes" id="UP000286681">
    <property type="component" value="Unassembled WGS sequence"/>
</dbReference>
<evidence type="ECO:0000313" key="12">
    <source>
        <dbReference type="Proteomes" id="UP000185161"/>
    </source>
</evidence>
<dbReference type="PROSITE" id="PS50850">
    <property type="entry name" value="MFS"/>
    <property type="match status" value="1"/>
</dbReference>
<dbReference type="PANTHER" id="PTHR23513">
    <property type="entry name" value="INTEGRAL MEMBRANE EFFLUX PROTEIN-RELATED"/>
    <property type="match status" value="1"/>
</dbReference>
<keyword evidence="6 7" id="KW-0472">Membrane</keyword>
<dbReference type="SUPFAM" id="SSF103473">
    <property type="entry name" value="MFS general substrate transporter"/>
    <property type="match status" value="1"/>
</dbReference>
<feature type="transmembrane region" description="Helical" evidence="7">
    <location>
        <begin position="82"/>
        <end position="101"/>
    </location>
</feature>
<evidence type="ECO:0000313" key="10">
    <source>
        <dbReference type="EMBL" id="RSV03609.1"/>
    </source>
</evidence>
<dbReference type="EMBL" id="CP018820">
    <property type="protein sequence ID" value="APR54124.1"/>
    <property type="molecule type" value="Genomic_DNA"/>
</dbReference>
<reference evidence="9" key="1">
    <citation type="submission" date="2016-12" db="EMBL/GenBank/DDBJ databases">
        <title>Whole genome sequencing of Sphingomonas koreensis.</title>
        <authorList>
            <person name="Conlan S."/>
            <person name="Thomas P.J."/>
            <person name="Mullikin J."/>
            <person name="Palmore T.N."/>
            <person name="Frank K.M."/>
            <person name="Segre J.A."/>
        </authorList>
    </citation>
    <scope>NUCLEOTIDE SEQUENCE</scope>
    <source>
        <strain evidence="9">ABOJV</strain>
    </source>
</reference>
<protein>
    <submittedName>
        <fullName evidence="9">MFS transporter</fullName>
    </submittedName>
</protein>
<keyword evidence="3" id="KW-1003">Cell membrane</keyword>
<feature type="transmembrane region" description="Helical" evidence="7">
    <location>
        <begin position="174"/>
        <end position="194"/>
    </location>
</feature>
<dbReference type="EMBL" id="QQWO01000007">
    <property type="protein sequence ID" value="RSV03609.1"/>
    <property type="molecule type" value="Genomic_DNA"/>
</dbReference>
<dbReference type="InterPro" id="IPR020846">
    <property type="entry name" value="MFS_dom"/>
</dbReference>
<dbReference type="Pfam" id="PF05977">
    <property type="entry name" value="MFS_3"/>
    <property type="match status" value="1"/>
</dbReference>
<dbReference type="GO" id="GO:0005886">
    <property type="term" value="C:plasma membrane"/>
    <property type="evidence" value="ECO:0007669"/>
    <property type="project" value="UniProtKB-SubCell"/>
</dbReference>